<comment type="similarity">
    <text evidence="1">Belongs to the arginine deiminase family.</text>
</comment>
<dbReference type="EMBL" id="HG937516">
    <property type="protein sequence ID" value="CDN40274.1"/>
    <property type="molecule type" value="Genomic_DNA"/>
</dbReference>
<evidence type="ECO:0000256" key="2">
    <source>
        <dbReference type="ARBA" id="ARBA00022801"/>
    </source>
</evidence>
<dbReference type="Gene3D" id="1.10.3930.10">
    <property type="entry name" value="Arginine deiminase"/>
    <property type="match status" value="1"/>
</dbReference>
<keyword evidence="5" id="KW-1185">Reference proteome</keyword>
<sequence length="398" mass="45050">MKINVYSEVTKLKEVVVHTPGEEIAHVDPMRLKEFLFSTVIEPRSAIDEHKRFVKILEDNGVIVHQIDDLIVQTYDAVDDKIKSAFIESWLDHALPKLSTKNRLLVKKYILSFPTKAMVRKMIAGIRCCELNLKGNKNPLVVDPMPNICFARDTFASIGDGVSIHNMKYPTRKREALLTEFVFKNHPDYKTNFKYYDNKDAKGTIEGGDIFVYNEKTLVIGNSERTNMDAIKTIAKSIKSHKTAKFEQIVAINVPPMPNLMHLDTWLTMVDYDKFLYSPNILQSLKFWVIDLKKPKLELVEKKANLKTMLKSIIGKEPILIPVGGEHADQLDIDVETHFDATNYLTIAPGVVVGYDRNVKTEAALKKAGVRVLSFSGNQLSLAMGSARCLSMPLVREN</sequence>
<dbReference type="GO" id="GO:0019546">
    <property type="term" value="P:L-arginine deiminase pathway"/>
    <property type="evidence" value="ECO:0007669"/>
    <property type="project" value="TreeGrafter"/>
</dbReference>
<dbReference type="RefSeq" id="WP_343251617.1">
    <property type="nucleotide sequence ID" value="NZ_HG937516.1"/>
</dbReference>
<dbReference type="SUPFAM" id="SSF55909">
    <property type="entry name" value="Pentein"/>
    <property type="match status" value="1"/>
</dbReference>
<evidence type="ECO:0000313" key="5">
    <source>
        <dbReference type="Proteomes" id="UP000261764"/>
    </source>
</evidence>
<evidence type="ECO:0000256" key="1">
    <source>
        <dbReference type="ARBA" id="ARBA00010206"/>
    </source>
</evidence>
<evidence type="ECO:0000256" key="3">
    <source>
        <dbReference type="PIRSR" id="PIRSR006356-1"/>
    </source>
</evidence>
<dbReference type="PANTHER" id="PTHR47271:SF2">
    <property type="entry name" value="ARGININE DEIMINASE"/>
    <property type="match status" value="1"/>
</dbReference>
<dbReference type="PIRSF" id="PIRSF006356">
    <property type="entry name" value="Arg_deiminase"/>
    <property type="match status" value="1"/>
</dbReference>
<gene>
    <name evidence="4" type="ORF">MAMA39_01510</name>
</gene>
<dbReference type="GO" id="GO:0016990">
    <property type="term" value="F:arginine deiminase activity"/>
    <property type="evidence" value="ECO:0007669"/>
    <property type="project" value="InterPro"/>
</dbReference>
<feature type="active site" description="Amidino-cysteine intermediate" evidence="3">
    <location>
        <position position="389"/>
    </location>
</feature>
<protein>
    <recommendedName>
        <fullName evidence="6">Arginine deiminase</fullName>
    </recommendedName>
</protein>
<dbReference type="KEGG" id="mamp:MAMA39_01510"/>
<dbReference type="PANTHER" id="PTHR47271">
    <property type="entry name" value="ARGININE DEIMINASE"/>
    <property type="match status" value="1"/>
</dbReference>
<proteinExistence type="inferred from homology"/>
<reference evidence="4 5" key="1">
    <citation type="journal article" date="2015" name="Clin. Infect. Dis.">
        <title>Genomic Investigations unmask Mycoplasma amphoriforme, a new respiratory pathogen.</title>
        <authorList>
            <person name="Gillespie S.H."/>
            <person name="Ling C.L."/>
            <person name="Oravcova K."/>
            <person name="Pinheiro M."/>
            <person name="Wells L."/>
            <person name="Bryant J.M."/>
            <person name="McHugh T.D."/>
            <person name="Bebear C."/>
            <person name="Webster D."/>
            <person name="Harris S.R."/>
            <person name="Seth-Smith H.M."/>
            <person name="Thomson N.R."/>
        </authorList>
    </citation>
    <scope>NUCLEOTIDE SEQUENCE [LARGE SCALE GENOMIC DNA]</scope>
    <source>
        <strain evidence="4 5">A39</strain>
    </source>
</reference>
<dbReference type="InterPro" id="IPR003876">
    <property type="entry name" value="Arg_deiminase"/>
</dbReference>
<dbReference type="AlphaFoldDB" id="A0A292IH58"/>
<dbReference type="Proteomes" id="UP000261764">
    <property type="component" value="Chromosome I"/>
</dbReference>
<keyword evidence="2" id="KW-0378">Hydrolase</keyword>
<dbReference type="Pfam" id="PF02274">
    <property type="entry name" value="ADI"/>
    <property type="match status" value="1"/>
</dbReference>
<dbReference type="Gene3D" id="3.75.10.10">
    <property type="entry name" value="L-arginine/glycine Amidinotransferase, Chain A"/>
    <property type="match status" value="1"/>
</dbReference>
<evidence type="ECO:0000313" key="4">
    <source>
        <dbReference type="EMBL" id="CDN40274.1"/>
    </source>
</evidence>
<accession>A0A292IH58</accession>
<dbReference type="PRINTS" id="PR01466">
    <property type="entry name" value="ARGDEIMINASE"/>
</dbReference>
<evidence type="ECO:0008006" key="6">
    <source>
        <dbReference type="Google" id="ProtNLM"/>
    </source>
</evidence>
<organism evidence="4 5">
    <name type="scientific">Mycoplasma amphoriforme A39</name>
    <dbReference type="NCBI Taxonomy" id="572419"/>
    <lineage>
        <taxon>Bacteria</taxon>
        <taxon>Bacillati</taxon>
        <taxon>Mycoplasmatota</taxon>
        <taxon>Mollicutes</taxon>
        <taxon>Mycoplasmataceae</taxon>
        <taxon>Mycoplasma</taxon>
    </lineage>
</organism>
<name>A0A292IH58_9MOLU</name>